<dbReference type="Gene3D" id="1.10.287.3510">
    <property type="match status" value="1"/>
</dbReference>
<keyword evidence="8" id="KW-1003">Cell membrane</keyword>
<dbReference type="GO" id="GO:0005886">
    <property type="term" value="C:plasma membrane"/>
    <property type="evidence" value="ECO:0007669"/>
    <property type="project" value="UniProtKB-SubCell"/>
</dbReference>
<evidence type="ECO:0000256" key="3">
    <source>
        <dbReference type="ARBA" id="ARBA00022448"/>
    </source>
</evidence>
<comment type="function">
    <text evidence="8">NDH-1 shuttles electrons from NADH, via FMN and iron-sulfur (Fe-S) centers, to quinones in the respiratory chain. The immediate electron acceptor for the enzyme in this species is believed to be a menaquinone. Couples the redox reaction to proton translocation (for every two electrons transferred, four hydrogen ions are translocated across the cytoplasmic membrane), and thus conserves the redox energy in a proton gradient.</text>
</comment>
<evidence type="ECO:0000256" key="4">
    <source>
        <dbReference type="ARBA" id="ARBA00022692"/>
    </source>
</evidence>
<dbReference type="FunFam" id="1.10.287.3510:FF:000001">
    <property type="entry name" value="NADH-quinone oxidoreductase subunit K"/>
    <property type="match status" value="1"/>
</dbReference>
<feature type="transmembrane region" description="Helical" evidence="8">
    <location>
        <begin position="6"/>
        <end position="24"/>
    </location>
</feature>
<comment type="subunit">
    <text evidence="8">NDH-1 is composed of 14 different subunits. Subunits NuoA, H, J, K, L, M, N constitute the membrane sector of the complex.</text>
</comment>
<dbReference type="GO" id="GO:0050136">
    <property type="term" value="F:NADH dehydrogenase (quinone) (non-electrogenic) activity"/>
    <property type="evidence" value="ECO:0007669"/>
    <property type="project" value="UniProtKB-UniRule"/>
</dbReference>
<evidence type="ECO:0000313" key="9">
    <source>
        <dbReference type="EMBL" id="OFW33164.1"/>
    </source>
</evidence>
<dbReference type="EC" id="7.1.1.-" evidence="8"/>
<keyword evidence="3 8" id="KW-0813">Transport</keyword>
<keyword evidence="4 8" id="KW-0812">Transmembrane</keyword>
<dbReference type="InterPro" id="IPR001133">
    <property type="entry name" value="NADH_UbQ_OxRdtase_chain4L/K"/>
</dbReference>
<feature type="transmembrane region" description="Helical" evidence="8">
    <location>
        <begin position="31"/>
        <end position="50"/>
    </location>
</feature>
<dbReference type="GO" id="GO:0048038">
    <property type="term" value="F:quinone binding"/>
    <property type="evidence" value="ECO:0007669"/>
    <property type="project" value="UniProtKB-KW"/>
</dbReference>
<dbReference type="PANTHER" id="PTHR11434:SF16">
    <property type="entry name" value="NADH-UBIQUINONE OXIDOREDUCTASE CHAIN 4L"/>
    <property type="match status" value="1"/>
</dbReference>
<evidence type="ECO:0000256" key="8">
    <source>
        <dbReference type="HAMAP-Rule" id="MF_01456"/>
    </source>
</evidence>
<dbReference type="Pfam" id="PF00420">
    <property type="entry name" value="Oxidored_q2"/>
    <property type="match status" value="1"/>
</dbReference>
<reference evidence="9 10" key="1">
    <citation type="journal article" date="2016" name="Nat. Commun.">
        <title>Thousands of microbial genomes shed light on interconnected biogeochemical processes in an aquifer system.</title>
        <authorList>
            <person name="Anantharaman K."/>
            <person name="Brown C.T."/>
            <person name="Hug L.A."/>
            <person name="Sharon I."/>
            <person name="Castelle C.J."/>
            <person name="Probst A.J."/>
            <person name="Thomas B.C."/>
            <person name="Singh A."/>
            <person name="Wilkins M.J."/>
            <person name="Karaoz U."/>
            <person name="Brodie E.L."/>
            <person name="Williams K.H."/>
            <person name="Hubbard S.S."/>
            <person name="Banfield J.F."/>
        </authorList>
    </citation>
    <scope>NUCLEOTIDE SEQUENCE [LARGE SCALE GENOMIC DNA]</scope>
</reference>
<evidence type="ECO:0000256" key="1">
    <source>
        <dbReference type="ARBA" id="ARBA00004141"/>
    </source>
</evidence>
<dbReference type="EMBL" id="MELI01000074">
    <property type="protein sequence ID" value="OFW33164.1"/>
    <property type="molecule type" value="Genomic_DNA"/>
</dbReference>
<dbReference type="NCBIfam" id="NF004323">
    <property type="entry name" value="PRK05715.1-5"/>
    <property type="match status" value="1"/>
</dbReference>
<evidence type="ECO:0000256" key="5">
    <source>
        <dbReference type="ARBA" id="ARBA00022719"/>
    </source>
</evidence>
<name>A0A1F2UJH7_9ACTN</name>
<evidence type="ECO:0000256" key="2">
    <source>
        <dbReference type="ARBA" id="ARBA00010519"/>
    </source>
</evidence>
<dbReference type="PANTHER" id="PTHR11434">
    <property type="entry name" value="NADH-UBIQUINONE OXIDOREDUCTASE SUBUNIT ND4L"/>
    <property type="match status" value="1"/>
</dbReference>
<organism evidence="9 10">
    <name type="scientific">Candidatus Aquicultor primus</name>
    <dbReference type="NCBI Taxonomy" id="1797195"/>
    <lineage>
        <taxon>Bacteria</taxon>
        <taxon>Bacillati</taxon>
        <taxon>Actinomycetota</taxon>
        <taxon>Candidatus Aquicultoria</taxon>
        <taxon>Candidatus Aquicultorales</taxon>
        <taxon>Candidatus Aquicultoraceae</taxon>
        <taxon>Candidatus Aquicultor</taxon>
    </lineage>
</organism>
<comment type="caution">
    <text evidence="9">The sequence shown here is derived from an EMBL/GenBank/DDBJ whole genome shotgun (WGS) entry which is preliminary data.</text>
</comment>
<dbReference type="GO" id="GO:0042773">
    <property type="term" value="P:ATP synthesis coupled electron transport"/>
    <property type="evidence" value="ECO:0007669"/>
    <property type="project" value="InterPro"/>
</dbReference>
<dbReference type="Proteomes" id="UP000178086">
    <property type="component" value="Unassembled WGS sequence"/>
</dbReference>
<comment type="subcellular location">
    <subcellularLocation>
        <location evidence="8">Cell membrane</location>
        <topology evidence="8">Multi-pass membrane protein</topology>
    </subcellularLocation>
    <subcellularLocation>
        <location evidence="1">Membrane</location>
        <topology evidence="1">Multi-pass membrane protein</topology>
    </subcellularLocation>
</comment>
<dbReference type="AlphaFoldDB" id="A0A1F2UJH7"/>
<dbReference type="HAMAP" id="MF_01456">
    <property type="entry name" value="NDH1_NuoK"/>
    <property type="match status" value="1"/>
</dbReference>
<dbReference type="NCBIfam" id="NF004321">
    <property type="entry name" value="PRK05715.1-3"/>
    <property type="match status" value="1"/>
</dbReference>
<sequence length="102" mass="11168">MIPLSYYLILSGVLFAIGMAGVLLRRNAVAVLLSVEIMLNSANLNLVAFSRYIAPEQASGQMFALFVMAIGAAEVAVGLALILMIYRNLQSVNLDQFNIFKW</sequence>
<comment type="similarity">
    <text evidence="2 8">Belongs to the complex I subunit 4L family.</text>
</comment>
<keyword evidence="7 8" id="KW-0472">Membrane</keyword>
<gene>
    <name evidence="8" type="primary">nuoK</name>
    <name evidence="9" type="ORF">A2074_05880</name>
</gene>
<comment type="catalytic activity">
    <reaction evidence="8">
        <text>a quinone + NADH + 5 H(+)(in) = a quinol + NAD(+) + 4 H(+)(out)</text>
        <dbReference type="Rhea" id="RHEA:57888"/>
        <dbReference type="ChEBI" id="CHEBI:15378"/>
        <dbReference type="ChEBI" id="CHEBI:24646"/>
        <dbReference type="ChEBI" id="CHEBI:57540"/>
        <dbReference type="ChEBI" id="CHEBI:57945"/>
        <dbReference type="ChEBI" id="CHEBI:132124"/>
    </reaction>
</comment>
<evidence type="ECO:0000256" key="7">
    <source>
        <dbReference type="ARBA" id="ARBA00023136"/>
    </source>
</evidence>
<dbReference type="GO" id="GO:0030964">
    <property type="term" value="C:NADH dehydrogenase complex"/>
    <property type="evidence" value="ECO:0007669"/>
    <property type="project" value="TreeGrafter"/>
</dbReference>
<evidence type="ECO:0000256" key="6">
    <source>
        <dbReference type="ARBA" id="ARBA00022989"/>
    </source>
</evidence>
<accession>A0A1F2UJH7</accession>
<protein>
    <recommendedName>
        <fullName evidence="8">NADH-quinone oxidoreductase subunit K</fullName>
        <ecNumber evidence="8">7.1.1.-</ecNumber>
    </recommendedName>
    <alternativeName>
        <fullName evidence="8">NADH dehydrogenase I subunit K</fullName>
    </alternativeName>
    <alternativeName>
        <fullName evidence="8">NDH-1 subunit K</fullName>
    </alternativeName>
</protein>
<evidence type="ECO:0000313" key="10">
    <source>
        <dbReference type="Proteomes" id="UP000178086"/>
    </source>
</evidence>
<keyword evidence="6 8" id="KW-1133">Transmembrane helix</keyword>
<dbReference type="NCBIfam" id="NF004320">
    <property type="entry name" value="PRK05715.1-2"/>
    <property type="match status" value="1"/>
</dbReference>
<proteinExistence type="inferred from homology"/>
<keyword evidence="5 8" id="KW-0874">Quinone</keyword>
<dbReference type="InterPro" id="IPR039428">
    <property type="entry name" value="NUOK/Mnh_C1-like"/>
</dbReference>
<keyword evidence="8" id="KW-0520">NAD</keyword>
<feature type="transmembrane region" description="Helical" evidence="8">
    <location>
        <begin position="62"/>
        <end position="86"/>
    </location>
</feature>
<keyword evidence="8" id="KW-1278">Translocase</keyword>